<sequence>MAVTKEDKNLINYASINANEILNLLQKCKKTKLSIKENKYKKQLLAMRVRFLRSSWLLEVIAFYLNSIYSKSVPATPHLAGILSCSFESEEGKYSVSFSLTDSQKIEIDLTCDPTCLAVSRSPWECKTNRKLDYTQYPKHQVWRRDLWHLKNN</sequence>
<protein>
    <submittedName>
        <fullName evidence="1">Uncharacterized protein</fullName>
    </submittedName>
</protein>
<name>A0ACC2CP70_DIPCM</name>
<evidence type="ECO:0000313" key="1">
    <source>
        <dbReference type="EMBL" id="KAJ7543839.1"/>
    </source>
</evidence>
<organism evidence="1 2">
    <name type="scientific">Diphasiastrum complanatum</name>
    <name type="common">Issler's clubmoss</name>
    <name type="synonym">Lycopodium complanatum</name>
    <dbReference type="NCBI Taxonomy" id="34168"/>
    <lineage>
        <taxon>Eukaryota</taxon>
        <taxon>Viridiplantae</taxon>
        <taxon>Streptophyta</taxon>
        <taxon>Embryophyta</taxon>
        <taxon>Tracheophyta</taxon>
        <taxon>Lycopodiopsida</taxon>
        <taxon>Lycopodiales</taxon>
        <taxon>Lycopodiaceae</taxon>
        <taxon>Lycopodioideae</taxon>
        <taxon>Diphasiastrum</taxon>
    </lineage>
</organism>
<keyword evidence="2" id="KW-1185">Reference proteome</keyword>
<dbReference type="Proteomes" id="UP001162992">
    <property type="component" value="Chromosome 9"/>
</dbReference>
<evidence type="ECO:0000313" key="2">
    <source>
        <dbReference type="Proteomes" id="UP001162992"/>
    </source>
</evidence>
<dbReference type="EMBL" id="CM055100">
    <property type="protein sequence ID" value="KAJ7543839.1"/>
    <property type="molecule type" value="Genomic_DNA"/>
</dbReference>
<accession>A0ACC2CP70</accession>
<reference evidence="2" key="1">
    <citation type="journal article" date="2024" name="Proc. Natl. Acad. Sci. U.S.A.">
        <title>Extraordinary preservation of gene collinearity over three hundred million years revealed in homosporous lycophytes.</title>
        <authorList>
            <person name="Li C."/>
            <person name="Wickell D."/>
            <person name="Kuo L.Y."/>
            <person name="Chen X."/>
            <person name="Nie B."/>
            <person name="Liao X."/>
            <person name="Peng D."/>
            <person name="Ji J."/>
            <person name="Jenkins J."/>
            <person name="Williams M."/>
            <person name="Shu S."/>
            <person name="Plott C."/>
            <person name="Barry K."/>
            <person name="Rajasekar S."/>
            <person name="Grimwood J."/>
            <person name="Han X."/>
            <person name="Sun S."/>
            <person name="Hou Z."/>
            <person name="He W."/>
            <person name="Dai G."/>
            <person name="Sun C."/>
            <person name="Schmutz J."/>
            <person name="Leebens-Mack J.H."/>
            <person name="Li F.W."/>
            <person name="Wang L."/>
        </authorList>
    </citation>
    <scope>NUCLEOTIDE SEQUENCE [LARGE SCALE GENOMIC DNA]</scope>
    <source>
        <strain evidence="2">cv. PW_Plant_1</strain>
    </source>
</reference>
<comment type="caution">
    <text evidence="1">The sequence shown here is derived from an EMBL/GenBank/DDBJ whole genome shotgun (WGS) entry which is preliminary data.</text>
</comment>
<gene>
    <name evidence="1" type="ORF">O6H91_09G054800</name>
</gene>
<proteinExistence type="predicted"/>